<evidence type="ECO:0000313" key="9">
    <source>
        <dbReference type="EMBL" id="AIL47697.1"/>
    </source>
</evidence>
<dbReference type="Pfam" id="PF25876">
    <property type="entry name" value="HH_MFP_RND"/>
    <property type="match status" value="1"/>
</dbReference>
<reference evidence="9" key="2">
    <citation type="journal article" date="2015" name="Genome Biol. Evol.">
        <title>Complete Genome Sequence and Transcriptomic Analysis of the Novel Pathogen Elizabethkingia anophelis in Response to Oxidative Stress.</title>
        <authorList>
            <person name="Li Y."/>
            <person name="Liu Y."/>
            <person name="Chew S.C."/>
            <person name="Tay M."/>
            <person name="Salido M.M."/>
            <person name="Teo J."/>
            <person name="Lauro F.M."/>
            <person name="Givskov M."/>
            <person name="Yang L."/>
        </authorList>
    </citation>
    <scope>NUCLEOTIDE SEQUENCE</scope>
    <source>
        <strain evidence="9">NUHP1</strain>
    </source>
</reference>
<proteinExistence type="predicted"/>
<evidence type="ECO:0000259" key="8">
    <source>
        <dbReference type="Pfam" id="PF25954"/>
    </source>
</evidence>
<accession>A0A077EJQ6</accession>
<dbReference type="Gene3D" id="1.10.287.470">
    <property type="entry name" value="Helix hairpin bin"/>
    <property type="match status" value="2"/>
</dbReference>
<dbReference type="PANTHER" id="PTHR30386">
    <property type="entry name" value="MEMBRANE FUSION SUBUNIT OF EMRAB-TOLC MULTIDRUG EFFLUX PUMP"/>
    <property type="match status" value="1"/>
</dbReference>
<comment type="subcellular location">
    <subcellularLocation>
        <location evidence="1">Membrane</location>
        <topology evidence="1">Single-pass membrane protein</topology>
    </subcellularLocation>
</comment>
<dbReference type="STRING" id="1338011.BD94_3922"/>
<feature type="domain" description="CusB-like beta-barrel" evidence="8">
    <location>
        <begin position="266"/>
        <end position="309"/>
    </location>
</feature>
<gene>
    <name evidence="9" type="ORF">BD94_3922</name>
</gene>
<evidence type="ECO:0000313" key="10">
    <source>
        <dbReference type="Proteomes" id="UP000028933"/>
    </source>
</evidence>
<protein>
    <submittedName>
        <fullName evidence="9">Membrane fusion component of tripartite multidrug resistance system</fullName>
    </submittedName>
</protein>
<dbReference type="Pfam" id="PF25917">
    <property type="entry name" value="BSH_RND"/>
    <property type="match status" value="1"/>
</dbReference>
<dbReference type="AlphaFoldDB" id="A0A077EJQ6"/>
<dbReference type="InterPro" id="IPR058625">
    <property type="entry name" value="MdtA-like_BSH"/>
</dbReference>
<evidence type="ECO:0000259" key="7">
    <source>
        <dbReference type="Pfam" id="PF25917"/>
    </source>
</evidence>
<dbReference type="InterPro" id="IPR058792">
    <property type="entry name" value="Beta-barrel_RND_2"/>
</dbReference>
<dbReference type="Proteomes" id="UP000028933">
    <property type="component" value="Chromosome"/>
</dbReference>
<dbReference type="KEGG" id="eao:BD94_3922"/>
<keyword evidence="3 5" id="KW-1133">Transmembrane helix</keyword>
<dbReference type="eggNOG" id="COG1566">
    <property type="taxonomic scope" value="Bacteria"/>
</dbReference>
<dbReference type="Pfam" id="PF25954">
    <property type="entry name" value="Beta-barrel_RND_2"/>
    <property type="match status" value="1"/>
</dbReference>
<dbReference type="PANTHER" id="PTHR30386:SF26">
    <property type="entry name" value="TRANSPORT PROTEIN COMB"/>
    <property type="match status" value="1"/>
</dbReference>
<dbReference type="GO" id="GO:0055085">
    <property type="term" value="P:transmembrane transport"/>
    <property type="evidence" value="ECO:0007669"/>
    <property type="project" value="InterPro"/>
</dbReference>
<evidence type="ECO:0000256" key="5">
    <source>
        <dbReference type="SAM" id="Phobius"/>
    </source>
</evidence>
<sequence>MSEQVPNKKKINSKFIAILAVLIVGGGAFGFYKYQHAQVHQTTDDAQIETNITAITPRIQAFIKEVRVKDNQYVKKGDTLLILDASDINTKVEEARAGVSQAESGITAAQAQTEASTSTLPITNSQVAAMNANIDAAKAKLWQATQDYNRYSNLYQDHSITKQQFEQARTAMLEAQATVKGLESQRLATQNQTQATISQSHAVGSQVSVAKANLEKSKASLEAAKINLSYTVITAPVSGYVSRVDLQQGQLLNPGQQLFNIVDEHIWVVANFKETQLEKMRIGQKVEIKADAYPNHKFEAKIGSFSPATGAQFSLLPPDNASGNFVKVVQRLPVSIEFVNPKDPMLKYLRPGMNLDVDVTTK</sequence>
<evidence type="ECO:0000259" key="6">
    <source>
        <dbReference type="Pfam" id="PF25876"/>
    </source>
</evidence>
<dbReference type="Gene3D" id="2.40.50.100">
    <property type="match status" value="1"/>
</dbReference>
<dbReference type="SUPFAM" id="SSF111369">
    <property type="entry name" value="HlyD-like secretion proteins"/>
    <property type="match status" value="3"/>
</dbReference>
<feature type="domain" description="Multidrug resistance protein MdtA-like barrel-sandwich hybrid" evidence="7">
    <location>
        <begin position="52"/>
        <end position="263"/>
    </location>
</feature>
<evidence type="ECO:0000256" key="1">
    <source>
        <dbReference type="ARBA" id="ARBA00004167"/>
    </source>
</evidence>
<reference evidence="9" key="1">
    <citation type="journal article" date="2013" name="Lancet">
        <title>First case of E anophelis outbreak in an intensive-care unit.</title>
        <authorList>
            <person name="Teo J."/>
            <person name="Tan S.Y."/>
            <person name="Tay M."/>
            <person name="Ding Y."/>
            <person name="Kjelleberg S."/>
            <person name="Givskov M."/>
            <person name="Lin R.T."/>
            <person name="Yang L."/>
        </authorList>
    </citation>
    <scope>NUCLEOTIDE SEQUENCE [LARGE SCALE GENOMIC DNA]</scope>
    <source>
        <strain evidence="9">NUHP1</strain>
    </source>
</reference>
<name>A0A077EJQ6_9FLAO</name>
<dbReference type="HOGENOM" id="CLU_018816_15_1_10"/>
<keyword evidence="2 5" id="KW-0812">Transmembrane</keyword>
<dbReference type="EMBL" id="CP007547">
    <property type="protein sequence ID" value="AIL47697.1"/>
    <property type="molecule type" value="Genomic_DNA"/>
</dbReference>
<feature type="domain" description="Multidrug resistance protein MdtA-like alpha-helical hairpin" evidence="6">
    <location>
        <begin position="128"/>
        <end position="231"/>
    </location>
</feature>
<dbReference type="RefSeq" id="WP_021347452.1">
    <property type="nucleotide sequence ID" value="NZ_CP007547.1"/>
</dbReference>
<dbReference type="InterPro" id="IPR050739">
    <property type="entry name" value="MFP"/>
</dbReference>
<dbReference type="Gene3D" id="2.40.30.170">
    <property type="match status" value="1"/>
</dbReference>
<evidence type="ECO:0000256" key="4">
    <source>
        <dbReference type="ARBA" id="ARBA00023136"/>
    </source>
</evidence>
<keyword evidence="4 5" id="KW-0472">Membrane</keyword>
<dbReference type="InterPro" id="IPR058624">
    <property type="entry name" value="MdtA-like_HH"/>
</dbReference>
<evidence type="ECO:0000256" key="2">
    <source>
        <dbReference type="ARBA" id="ARBA00022692"/>
    </source>
</evidence>
<feature type="transmembrane region" description="Helical" evidence="5">
    <location>
        <begin position="12"/>
        <end position="32"/>
    </location>
</feature>
<dbReference type="PRINTS" id="PR01490">
    <property type="entry name" value="RTXTOXIND"/>
</dbReference>
<dbReference type="GO" id="GO:0016020">
    <property type="term" value="C:membrane"/>
    <property type="evidence" value="ECO:0007669"/>
    <property type="project" value="UniProtKB-SubCell"/>
</dbReference>
<evidence type="ECO:0000256" key="3">
    <source>
        <dbReference type="ARBA" id="ARBA00022989"/>
    </source>
</evidence>
<organism evidence="9 10">
    <name type="scientific">Elizabethkingia anophelis NUHP1</name>
    <dbReference type="NCBI Taxonomy" id="1338011"/>
    <lineage>
        <taxon>Bacteria</taxon>
        <taxon>Pseudomonadati</taxon>
        <taxon>Bacteroidota</taxon>
        <taxon>Flavobacteriia</taxon>
        <taxon>Flavobacteriales</taxon>
        <taxon>Weeksellaceae</taxon>
        <taxon>Elizabethkingia</taxon>
    </lineage>
</organism>